<name>A0AAW1VVF6_RUBAR</name>
<dbReference type="AlphaFoldDB" id="A0AAW1VVF6"/>
<evidence type="ECO:0000313" key="2">
    <source>
        <dbReference type="Proteomes" id="UP001457282"/>
    </source>
</evidence>
<organism evidence="1 2">
    <name type="scientific">Rubus argutus</name>
    <name type="common">Southern blackberry</name>
    <dbReference type="NCBI Taxonomy" id="59490"/>
    <lineage>
        <taxon>Eukaryota</taxon>
        <taxon>Viridiplantae</taxon>
        <taxon>Streptophyta</taxon>
        <taxon>Embryophyta</taxon>
        <taxon>Tracheophyta</taxon>
        <taxon>Spermatophyta</taxon>
        <taxon>Magnoliopsida</taxon>
        <taxon>eudicotyledons</taxon>
        <taxon>Gunneridae</taxon>
        <taxon>Pentapetalae</taxon>
        <taxon>rosids</taxon>
        <taxon>fabids</taxon>
        <taxon>Rosales</taxon>
        <taxon>Rosaceae</taxon>
        <taxon>Rosoideae</taxon>
        <taxon>Rosoideae incertae sedis</taxon>
        <taxon>Rubus</taxon>
    </lineage>
</organism>
<keyword evidence="2" id="KW-1185">Reference proteome</keyword>
<protein>
    <submittedName>
        <fullName evidence="1">Uncharacterized protein</fullName>
    </submittedName>
</protein>
<dbReference type="Proteomes" id="UP001457282">
    <property type="component" value="Unassembled WGS sequence"/>
</dbReference>
<sequence>MRHPLTYDGYLCPVQRPYKHGFFSTFLPGNEVPGQFSHKGKESSSISLTVPLLPDLRIRGLNIFIVYANSENGSPSHDDIPLIIRVITKNKGQWTYGPTSYGIPYTR</sequence>
<evidence type="ECO:0000313" key="1">
    <source>
        <dbReference type="EMBL" id="KAK9911046.1"/>
    </source>
</evidence>
<accession>A0AAW1VVF6</accession>
<dbReference type="EMBL" id="JBEDUW010000007">
    <property type="protein sequence ID" value="KAK9911046.1"/>
    <property type="molecule type" value="Genomic_DNA"/>
</dbReference>
<proteinExistence type="predicted"/>
<gene>
    <name evidence="1" type="ORF">M0R45_034971</name>
</gene>
<comment type="caution">
    <text evidence="1">The sequence shown here is derived from an EMBL/GenBank/DDBJ whole genome shotgun (WGS) entry which is preliminary data.</text>
</comment>
<reference evidence="1 2" key="1">
    <citation type="journal article" date="2023" name="G3 (Bethesda)">
        <title>A chromosome-length genome assembly and annotation of blackberry (Rubus argutus, cv. 'Hillquist').</title>
        <authorList>
            <person name="Bruna T."/>
            <person name="Aryal R."/>
            <person name="Dudchenko O."/>
            <person name="Sargent D.J."/>
            <person name="Mead D."/>
            <person name="Buti M."/>
            <person name="Cavallini A."/>
            <person name="Hytonen T."/>
            <person name="Andres J."/>
            <person name="Pham M."/>
            <person name="Weisz D."/>
            <person name="Mascagni F."/>
            <person name="Usai G."/>
            <person name="Natali L."/>
            <person name="Bassil N."/>
            <person name="Fernandez G.E."/>
            <person name="Lomsadze A."/>
            <person name="Armour M."/>
            <person name="Olukolu B."/>
            <person name="Poorten T."/>
            <person name="Britton C."/>
            <person name="Davik J."/>
            <person name="Ashrafi H."/>
            <person name="Aiden E.L."/>
            <person name="Borodovsky M."/>
            <person name="Worthington M."/>
        </authorList>
    </citation>
    <scope>NUCLEOTIDE SEQUENCE [LARGE SCALE GENOMIC DNA]</scope>
    <source>
        <strain evidence="1">PI 553951</strain>
    </source>
</reference>